<accession>A0A9Q0KKP3</accession>
<dbReference type="OrthoDB" id="1903967at2759"/>
<keyword evidence="3" id="KW-1133">Transmembrane helix</keyword>
<keyword evidence="1" id="KW-0805">Transcription regulation</keyword>
<dbReference type="CDD" id="cd11378">
    <property type="entry name" value="DUF296"/>
    <property type="match status" value="1"/>
</dbReference>
<keyword evidence="1" id="KW-0804">Transcription</keyword>
<dbReference type="Proteomes" id="UP001141806">
    <property type="component" value="Unassembled WGS sequence"/>
</dbReference>
<protein>
    <recommendedName>
        <fullName evidence="1">AT-hook motif nuclear-localized protein</fullName>
    </recommendedName>
</protein>
<feature type="region of interest" description="Disordered" evidence="2">
    <location>
        <begin position="77"/>
        <end position="98"/>
    </location>
</feature>
<feature type="region of interest" description="Disordered" evidence="2">
    <location>
        <begin position="272"/>
        <end position="339"/>
    </location>
</feature>
<dbReference type="EMBL" id="JAMYWD010000005">
    <property type="protein sequence ID" value="KAJ4971986.1"/>
    <property type="molecule type" value="Genomic_DNA"/>
</dbReference>
<dbReference type="PROSITE" id="PS51742">
    <property type="entry name" value="PPC"/>
    <property type="match status" value="1"/>
</dbReference>
<comment type="caution">
    <text evidence="5">The sequence shown here is derived from an EMBL/GenBank/DDBJ whole genome shotgun (WGS) entry which is preliminary data.</text>
</comment>
<evidence type="ECO:0000313" key="6">
    <source>
        <dbReference type="Proteomes" id="UP001141806"/>
    </source>
</evidence>
<keyword evidence="1" id="KW-0238">DNA-binding</keyword>
<evidence type="ECO:0000259" key="4">
    <source>
        <dbReference type="PROSITE" id="PS51742"/>
    </source>
</evidence>
<dbReference type="PANTHER" id="PTHR31500:SF56">
    <property type="entry name" value="AT-HOOK MOTIF NUCLEAR-LOCALIZED PROTEIN"/>
    <property type="match status" value="1"/>
</dbReference>
<comment type="function">
    <text evidence="1">Transcription factor that specifically binds AT-rich DNA sequences related to the nuclear matrix attachment regions (MARs).</text>
</comment>
<reference evidence="5" key="1">
    <citation type="journal article" date="2023" name="Plant J.">
        <title>The genome of the king protea, Protea cynaroides.</title>
        <authorList>
            <person name="Chang J."/>
            <person name="Duong T.A."/>
            <person name="Schoeman C."/>
            <person name="Ma X."/>
            <person name="Roodt D."/>
            <person name="Barker N."/>
            <person name="Li Z."/>
            <person name="Van de Peer Y."/>
            <person name="Mizrachi E."/>
        </authorList>
    </citation>
    <scope>NUCLEOTIDE SEQUENCE</scope>
    <source>
        <tissue evidence="5">Young leaves</tissue>
    </source>
</reference>
<organism evidence="5 6">
    <name type="scientific">Protea cynaroides</name>
    <dbReference type="NCBI Taxonomy" id="273540"/>
    <lineage>
        <taxon>Eukaryota</taxon>
        <taxon>Viridiplantae</taxon>
        <taxon>Streptophyta</taxon>
        <taxon>Embryophyta</taxon>
        <taxon>Tracheophyta</taxon>
        <taxon>Spermatophyta</taxon>
        <taxon>Magnoliopsida</taxon>
        <taxon>Proteales</taxon>
        <taxon>Proteaceae</taxon>
        <taxon>Protea</taxon>
    </lineage>
</organism>
<dbReference type="GO" id="GO:0005634">
    <property type="term" value="C:nucleus"/>
    <property type="evidence" value="ECO:0007669"/>
    <property type="project" value="UniProtKB-SubCell"/>
</dbReference>
<comment type="subcellular location">
    <subcellularLocation>
        <location evidence="1">Nucleus</location>
    </subcellularLocation>
</comment>
<sequence>MDGRESTVSGSTANTESDSPVSGGVVPQVMNMAVNMSLERSVSGEGGVSGIDMMMGRKKRGRPRKYGPDGNMTLAFSQGYSSSPSDFSPKPGRVQPPDSCNRQLIVSLSELVVNSAGGNFTPHVVTIHTGEDVAAKIFSFVQKGPRAICILSANGAISNVTIRQPGSSGGILTYEGRFEILSLSGSFAITEAGGVRSRTGGLSVSLAGPDGRVIGGGVAGLLMAASPIQVVVGSFMSKYKSHKRKNNYGLPMASVISGVSGSQDTVTAARPISQATPDNDTCISPTSALPGKGHGEAENSGSSNPNPNSAFQIANWHGSDSTQEQKESPDINASVTGES</sequence>
<gene>
    <name evidence="5" type="ORF">NE237_005085</name>
</gene>
<proteinExistence type="predicted"/>
<feature type="domain" description="PPC" evidence="4">
    <location>
        <begin position="117"/>
        <end position="256"/>
    </location>
</feature>
<keyword evidence="3" id="KW-0812">Transmembrane</keyword>
<keyword evidence="6" id="KW-1185">Reference proteome</keyword>
<evidence type="ECO:0000256" key="2">
    <source>
        <dbReference type="SAM" id="MobiDB-lite"/>
    </source>
</evidence>
<feature type="compositionally biased region" description="Low complexity" evidence="2">
    <location>
        <begin position="298"/>
        <end position="310"/>
    </location>
</feature>
<feature type="transmembrane region" description="Helical" evidence="3">
    <location>
        <begin position="213"/>
        <end position="236"/>
    </location>
</feature>
<feature type="compositionally biased region" description="Polar residues" evidence="2">
    <location>
        <begin position="77"/>
        <end position="86"/>
    </location>
</feature>
<feature type="compositionally biased region" description="Polar residues" evidence="2">
    <location>
        <begin position="1"/>
        <end position="20"/>
    </location>
</feature>
<dbReference type="InterPro" id="IPR005175">
    <property type="entry name" value="PPC_dom"/>
</dbReference>
<dbReference type="GO" id="GO:0003680">
    <property type="term" value="F:minor groove of adenine-thymine-rich DNA binding"/>
    <property type="evidence" value="ECO:0007669"/>
    <property type="project" value="UniProtKB-UniRule"/>
</dbReference>
<feature type="compositionally biased region" description="Polar residues" evidence="2">
    <location>
        <begin position="273"/>
        <end position="287"/>
    </location>
</feature>
<dbReference type="Pfam" id="PF03479">
    <property type="entry name" value="PCC"/>
    <property type="match status" value="1"/>
</dbReference>
<keyword evidence="1" id="KW-0539">Nucleus</keyword>
<feature type="region of interest" description="Disordered" evidence="2">
    <location>
        <begin position="1"/>
        <end position="25"/>
    </location>
</feature>
<comment type="domain">
    <text evidence="1">The PPC domain mediates interactions between AHL proteins.</text>
</comment>
<dbReference type="Gene3D" id="3.30.1330.80">
    <property type="entry name" value="Hypothetical protein, similar to alpha- acetolactate decarboxylase, domain 2"/>
    <property type="match status" value="1"/>
</dbReference>
<dbReference type="SUPFAM" id="SSF117856">
    <property type="entry name" value="AF0104/ALDC/Ptd012-like"/>
    <property type="match status" value="1"/>
</dbReference>
<dbReference type="AlphaFoldDB" id="A0A9Q0KKP3"/>
<evidence type="ECO:0000256" key="3">
    <source>
        <dbReference type="SAM" id="Phobius"/>
    </source>
</evidence>
<dbReference type="InterPro" id="IPR039605">
    <property type="entry name" value="AHL"/>
</dbReference>
<evidence type="ECO:0000313" key="5">
    <source>
        <dbReference type="EMBL" id="KAJ4971986.1"/>
    </source>
</evidence>
<keyword evidence="3" id="KW-0472">Membrane</keyword>
<dbReference type="PANTHER" id="PTHR31500">
    <property type="entry name" value="AT-HOOK MOTIF NUCLEAR-LOCALIZED PROTEIN 9"/>
    <property type="match status" value="1"/>
</dbReference>
<evidence type="ECO:0000256" key="1">
    <source>
        <dbReference type="RuleBase" id="RU367031"/>
    </source>
</evidence>
<name>A0A9Q0KKP3_9MAGN</name>